<dbReference type="Proteomes" id="UP000831785">
    <property type="component" value="Chromosome"/>
</dbReference>
<evidence type="ECO:0008006" key="3">
    <source>
        <dbReference type="Google" id="ProtNLM"/>
    </source>
</evidence>
<evidence type="ECO:0000313" key="2">
    <source>
        <dbReference type="Proteomes" id="UP000831785"/>
    </source>
</evidence>
<reference evidence="1 2" key="1">
    <citation type="submission" date="2022-04" db="EMBL/GenBank/DDBJ databases">
        <title>Hymenobacter sp. isolated from the air.</title>
        <authorList>
            <person name="Won M."/>
            <person name="Lee C.-M."/>
            <person name="Woen H.-Y."/>
            <person name="Kwon S.-W."/>
        </authorList>
    </citation>
    <scope>NUCLEOTIDE SEQUENCE [LARGE SCALE GENOMIC DNA]</scope>
    <source>
        <strain evidence="2">5116 S-27</strain>
    </source>
</reference>
<organism evidence="1 2">
    <name type="scientific">Hymenobacter cellulosivorans</name>
    <dbReference type="NCBI Taxonomy" id="2932249"/>
    <lineage>
        <taxon>Bacteria</taxon>
        <taxon>Pseudomonadati</taxon>
        <taxon>Bacteroidota</taxon>
        <taxon>Cytophagia</taxon>
        <taxon>Cytophagales</taxon>
        <taxon>Hymenobacteraceae</taxon>
        <taxon>Hymenobacter</taxon>
    </lineage>
</organism>
<dbReference type="RefSeq" id="WP_244717729.1">
    <property type="nucleotide sequence ID" value="NZ_CP095049.1"/>
</dbReference>
<proteinExistence type="predicted"/>
<accession>A0ABY4F9E5</accession>
<name>A0ABY4F9E5_9BACT</name>
<sequence length="366" mass="40114">MPFFERPLIVGGSAATQGQPASLLIYPAAKVPFLLELGILVKEGVKRGATTIGILANEKVTRRDSGCGPFTPTGTLLKMVKNQITVDPVEIKLEECASDYTESVLEATLKAGHAEDNNLEGTGIEAIVRKALNGEQLDAADAAALDLAIEPVIGGEVSGVTYKDALRIWMLGDRASDDVNYNQTDGIRKKLLAKGIAGTVYKGMAIPSLAAMKADPTLVLAVLEDLYENCADELQEQDDDQKAFYVDSIFYRFVRKAYRALVAGNATDETKLSIIAGSNGQRLTYEGIELIEFKPWYKWMKADFAAQSPFVAIYTVRENLVFATDLESDMAEVKFWYDINTEFNRTRVKYRLGAGFGFDVLTAFSI</sequence>
<dbReference type="EMBL" id="CP095049">
    <property type="protein sequence ID" value="UOQ53045.1"/>
    <property type="molecule type" value="Genomic_DNA"/>
</dbReference>
<evidence type="ECO:0000313" key="1">
    <source>
        <dbReference type="EMBL" id="UOQ53045.1"/>
    </source>
</evidence>
<gene>
    <name evidence="1" type="ORF">MUN80_25325</name>
</gene>
<protein>
    <recommendedName>
        <fullName evidence="3">Phage major capsid protein</fullName>
    </recommendedName>
</protein>
<keyword evidence="2" id="KW-1185">Reference proteome</keyword>